<protein>
    <submittedName>
        <fullName evidence="3">Uncharacterized protein</fullName>
    </submittedName>
</protein>
<feature type="transmembrane region" description="Helical" evidence="2">
    <location>
        <begin position="197"/>
        <end position="216"/>
    </location>
</feature>
<name>A0A395IKA7_9HELO</name>
<keyword evidence="4" id="KW-1185">Reference proteome</keyword>
<keyword evidence="2" id="KW-1133">Transmembrane helix</keyword>
<comment type="caution">
    <text evidence="3">The sequence shown here is derived from an EMBL/GenBank/DDBJ whole genome shotgun (WGS) entry which is preliminary data.</text>
</comment>
<dbReference type="OrthoDB" id="422086at2759"/>
<gene>
    <name evidence="3" type="ORF">DID88_009801</name>
</gene>
<evidence type="ECO:0000256" key="1">
    <source>
        <dbReference type="SAM" id="MobiDB-lite"/>
    </source>
</evidence>
<evidence type="ECO:0000313" key="3">
    <source>
        <dbReference type="EMBL" id="RAL60606.1"/>
    </source>
</evidence>
<dbReference type="AlphaFoldDB" id="A0A395IKA7"/>
<reference evidence="3 4" key="1">
    <citation type="submission" date="2018-06" db="EMBL/GenBank/DDBJ databases">
        <title>Genome Sequence of the Brown Rot Fungal Pathogen Monilinia fructigena.</title>
        <authorList>
            <person name="Landi L."/>
            <person name="De Miccolis Angelini R.M."/>
            <person name="Pollastro S."/>
            <person name="Abate D."/>
            <person name="Faretra F."/>
            <person name="Romanazzi G."/>
        </authorList>
    </citation>
    <scope>NUCLEOTIDE SEQUENCE [LARGE SCALE GENOMIC DNA]</scope>
    <source>
        <strain evidence="3 4">Mfrg269</strain>
    </source>
</reference>
<keyword evidence="2" id="KW-0812">Transmembrane</keyword>
<dbReference type="Proteomes" id="UP000249056">
    <property type="component" value="Unassembled WGS sequence"/>
</dbReference>
<keyword evidence="2" id="KW-0472">Membrane</keyword>
<evidence type="ECO:0000313" key="4">
    <source>
        <dbReference type="Proteomes" id="UP000249056"/>
    </source>
</evidence>
<accession>A0A395IKA7</accession>
<evidence type="ECO:0000256" key="2">
    <source>
        <dbReference type="SAM" id="Phobius"/>
    </source>
</evidence>
<sequence length="232" mass="24952">MAADDTTAALHGLEPASTQIPSSYQTRNTASSATPRRPWDVIQNGGVAPRARVGPNREQYAEIPSIDEAITQFEKQFFSGQPKSLSGIALRSFSLASFLQFQPTLPSGSSSKPIQSSGAFLGSSLPSLSFTSSSFGQQQDTIPPEASISSFLFSGNGSAYNIAHSAAMIEFIITNTFFPEGSPFTIYGLRFPPSISLFSNGTQNFILILGLFFTLLRQTIRSIAMKQAGRSF</sequence>
<proteinExistence type="predicted"/>
<feature type="compositionally biased region" description="Polar residues" evidence="1">
    <location>
        <begin position="16"/>
        <end position="34"/>
    </location>
</feature>
<dbReference type="EMBL" id="QKRW01000039">
    <property type="protein sequence ID" value="RAL60606.1"/>
    <property type="molecule type" value="Genomic_DNA"/>
</dbReference>
<organism evidence="3 4">
    <name type="scientific">Monilinia fructigena</name>
    <dbReference type="NCBI Taxonomy" id="38457"/>
    <lineage>
        <taxon>Eukaryota</taxon>
        <taxon>Fungi</taxon>
        <taxon>Dikarya</taxon>
        <taxon>Ascomycota</taxon>
        <taxon>Pezizomycotina</taxon>
        <taxon>Leotiomycetes</taxon>
        <taxon>Helotiales</taxon>
        <taxon>Sclerotiniaceae</taxon>
        <taxon>Monilinia</taxon>
    </lineage>
</organism>
<feature type="region of interest" description="Disordered" evidence="1">
    <location>
        <begin position="1"/>
        <end position="56"/>
    </location>
</feature>